<dbReference type="PANTHER" id="PTHR12618">
    <property type="entry name" value="PHD AND RING FINGER DOMAIN-CONTAINING PROTEIN 1"/>
    <property type="match status" value="1"/>
</dbReference>
<feature type="region of interest" description="Disordered" evidence="1">
    <location>
        <begin position="138"/>
        <end position="228"/>
    </location>
</feature>
<dbReference type="EMBL" id="HACG01022840">
    <property type="protein sequence ID" value="CEK69705.1"/>
    <property type="molecule type" value="Transcribed_RNA"/>
</dbReference>
<organism evidence="3">
    <name type="scientific">Arion vulgaris</name>
    <dbReference type="NCBI Taxonomy" id="1028688"/>
    <lineage>
        <taxon>Eukaryota</taxon>
        <taxon>Metazoa</taxon>
        <taxon>Spiralia</taxon>
        <taxon>Lophotrochozoa</taxon>
        <taxon>Mollusca</taxon>
        <taxon>Gastropoda</taxon>
        <taxon>Heterobranchia</taxon>
        <taxon>Euthyneura</taxon>
        <taxon>Panpulmonata</taxon>
        <taxon>Eupulmonata</taxon>
        <taxon>Stylommatophora</taxon>
        <taxon>Helicina</taxon>
        <taxon>Arionoidea</taxon>
        <taxon>Arionidae</taxon>
        <taxon>Arion</taxon>
    </lineage>
</organism>
<feature type="compositionally biased region" description="Polar residues" evidence="1">
    <location>
        <begin position="250"/>
        <end position="260"/>
    </location>
</feature>
<dbReference type="Pfam" id="PF23030">
    <property type="entry name" value="SCAF11-like_C"/>
    <property type="match status" value="1"/>
</dbReference>
<accession>A0A0B6ZPQ9</accession>
<dbReference type="AlphaFoldDB" id="A0A0B6ZPQ9"/>
<name>A0A0B6ZPQ9_9EUPU</name>
<evidence type="ECO:0000259" key="2">
    <source>
        <dbReference type="Pfam" id="PF23030"/>
    </source>
</evidence>
<feature type="compositionally biased region" description="Polar residues" evidence="1">
    <location>
        <begin position="214"/>
        <end position="228"/>
    </location>
</feature>
<feature type="region of interest" description="Disordered" evidence="1">
    <location>
        <begin position="1"/>
        <end position="63"/>
    </location>
</feature>
<feature type="region of interest" description="Disordered" evidence="1">
    <location>
        <begin position="243"/>
        <end position="268"/>
    </location>
</feature>
<dbReference type="InterPro" id="IPR057031">
    <property type="entry name" value="SFR19-like_C"/>
</dbReference>
<dbReference type="InterPro" id="IPR047157">
    <property type="entry name" value="PHRF1/Atg35"/>
</dbReference>
<gene>
    <name evidence="3" type="primary">ORF71276</name>
</gene>
<reference evidence="3" key="1">
    <citation type="submission" date="2014-12" db="EMBL/GenBank/DDBJ databases">
        <title>Insight into the proteome of Arion vulgaris.</title>
        <authorList>
            <person name="Aradska J."/>
            <person name="Bulat T."/>
            <person name="Smidak R."/>
            <person name="Sarate P."/>
            <person name="Gangsoo J."/>
            <person name="Sialana F."/>
            <person name="Bilban M."/>
            <person name="Lubec G."/>
        </authorList>
    </citation>
    <scope>NUCLEOTIDE SEQUENCE</scope>
    <source>
        <tissue evidence="3">Skin</tissue>
    </source>
</reference>
<feature type="compositionally biased region" description="Basic and acidic residues" evidence="1">
    <location>
        <begin position="193"/>
        <end position="208"/>
    </location>
</feature>
<feature type="non-terminal residue" evidence="3">
    <location>
        <position position="1"/>
    </location>
</feature>
<dbReference type="PANTHER" id="PTHR12618:SF20">
    <property type="entry name" value="PHD AND RING FINGER DOMAIN-CONTAINING PROTEIN 1"/>
    <property type="match status" value="1"/>
</dbReference>
<evidence type="ECO:0000256" key="1">
    <source>
        <dbReference type="SAM" id="MobiDB-lite"/>
    </source>
</evidence>
<evidence type="ECO:0000313" key="3">
    <source>
        <dbReference type="EMBL" id="CEK69705.1"/>
    </source>
</evidence>
<feature type="domain" description="SFR19-like C-terminal" evidence="2">
    <location>
        <begin position="280"/>
        <end position="334"/>
    </location>
</feature>
<sequence>NKEGLSHPPLQREGFSQPATNKEGFSQPPLQREGLSQLSPHREGLSHPAKHRDGISPPTHRGFSQHLLRRDGISHPPPRQHQLPMSTVAPLIQLTSLLPALDKSKIALHRLDQSMSQPYQGFRHPPPVMQLQSSPLEKSSFMGRSASGISSDSLRPSRGRDLLESTEVVDMDMSPREDDYDLDSLSSSSSDSDTDHKLNSKQKLDSQMKRAASSVYNSNPGSSTDKGLTQSAVHIDASGKDVARLKPKSHLQSSSMSKAQSGRKKKLEISDDDVVSAVDLTNKEKYMKKLHFQERVIDEVKMSIKPYYNSKKITKEQYKAILRKAVPKVCHSKS</sequence>
<protein>
    <recommendedName>
        <fullName evidence="2">SFR19-like C-terminal domain-containing protein</fullName>
    </recommendedName>
</protein>
<feature type="non-terminal residue" evidence="3">
    <location>
        <position position="334"/>
    </location>
</feature>
<proteinExistence type="predicted"/>